<dbReference type="EMBL" id="DRND01000052">
    <property type="protein sequence ID" value="HFC46355.1"/>
    <property type="molecule type" value="Genomic_DNA"/>
</dbReference>
<organism evidence="2">
    <name type="scientific">Dissulfuribacter thermophilus</name>
    <dbReference type="NCBI Taxonomy" id="1156395"/>
    <lineage>
        <taxon>Bacteria</taxon>
        <taxon>Pseudomonadati</taxon>
        <taxon>Thermodesulfobacteriota</taxon>
        <taxon>Dissulfuribacteria</taxon>
        <taxon>Dissulfuribacterales</taxon>
        <taxon>Dissulfuribacteraceae</taxon>
        <taxon>Dissulfuribacter</taxon>
    </lineage>
</organism>
<evidence type="ECO:0000313" key="2">
    <source>
        <dbReference type="EMBL" id="HFC46355.1"/>
    </source>
</evidence>
<accession>A0A7V2SUV6</accession>
<evidence type="ECO:0000256" key="1">
    <source>
        <dbReference type="SAM" id="MobiDB-lite"/>
    </source>
</evidence>
<protein>
    <submittedName>
        <fullName evidence="2">Uncharacterized protein</fullName>
    </submittedName>
</protein>
<feature type="region of interest" description="Disordered" evidence="1">
    <location>
        <begin position="31"/>
        <end position="50"/>
    </location>
</feature>
<reference evidence="2" key="1">
    <citation type="journal article" date="2020" name="mSystems">
        <title>Genome- and Community-Level Interaction Insights into Carbon Utilization and Element Cycling Functions of Hydrothermarchaeota in Hydrothermal Sediment.</title>
        <authorList>
            <person name="Zhou Z."/>
            <person name="Liu Y."/>
            <person name="Xu W."/>
            <person name="Pan J."/>
            <person name="Luo Z.H."/>
            <person name="Li M."/>
        </authorList>
    </citation>
    <scope>NUCLEOTIDE SEQUENCE [LARGE SCALE GENOMIC DNA]</scope>
    <source>
        <strain evidence="2">HyVt-503</strain>
    </source>
</reference>
<comment type="caution">
    <text evidence="2">The sequence shown here is derived from an EMBL/GenBank/DDBJ whole genome shotgun (WGS) entry which is preliminary data.</text>
</comment>
<name>A0A7V2SUV6_9BACT</name>
<dbReference type="Proteomes" id="UP000885797">
    <property type="component" value="Unassembled WGS sequence"/>
</dbReference>
<dbReference type="AlphaFoldDB" id="A0A7V2SUV6"/>
<sequence length="64" mass="7221">MGNDDFLVNLPALETLQHLGLLGLLHNRNVPPTPFSNKDNERIDTPTAPREPQYYADYVSTLRA</sequence>
<proteinExistence type="predicted"/>
<gene>
    <name evidence="2" type="ORF">ENJ63_00560</name>
</gene>